<sequence>MSDTTVPRLSSLVDRLLEEDSPPFHRLYADDQAVLVLDSTEIVQPAPAGSTDRRAFLARASLLSLAIPGVGPALAACAPAGDADYATASRDTVGWRVASTDNSTSRYAPLLPPETASDQLARRWYASATPERTAPVTVRLTKEFVIVQTEFYLADAGNGTRAFDDATMKPLRPDFVAFSDRHHQYMDAQIRVTVGDCVRLWVVPATPAYPSHVQRGVPSVTAPGGGGAVFELVCDVAGEFPFVNHGFGHGQKGAIGLLLVDP</sequence>
<name>A0A6M4IL17_9BACT</name>
<reference evidence="1 2" key="1">
    <citation type="submission" date="2020-05" db="EMBL/GenBank/DDBJ databases">
        <title>Complete genome sequence of Gemmatimonas greenlandica TET16.</title>
        <authorList>
            <person name="Zeng Y."/>
        </authorList>
    </citation>
    <scope>NUCLEOTIDE SEQUENCE [LARGE SCALE GENOMIC DNA]</scope>
    <source>
        <strain evidence="1 2">TET16</strain>
    </source>
</reference>
<dbReference type="KEGG" id="ggr:HKW67_07785"/>
<evidence type="ECO:0000313" key="2">
    <source>
        <dbReference type="Proteomes" id="UP000500938"/>
    </source>
</evidence>
<dbReference type="RefSeq" id="WP_171224843.1">
    <property type="nucleotide sequence ID" value="NZ_CP053085.1"/>
</dbReference>
<dbReference type="AlphaFoldDB" id="A0A6M4IL17"/>
<dbReference type="InterPro" id="IPR008972">
    <property type="entry name" value="Cupredoxin"/>
</dbReference>
<gene>
    <name evidence="1" type="ORF">HKW67_07785</name>
</gene>
<dbReference type="EMBL" id="CP053085">
    <property type="protein sequence ID" value="QJR35413.1"/>
    <property type="molecule type" value="Genomic_DNA"/>
</dbReference>
<keyword evidence="2" id="KW-1185">Reference proteome</keyword>
<dbReference type="SUPFAM" id="SSF49503">
    <property type="entry name" value="Cupredoxins"/>
    <property type="match status" value="1"/>
</dbReference>
<protein>
    <recommendedName>
        <fullName evidence="3">Plastocyanin-like domain-containing protein</fullName>
    </recommendedName>
</protein>
<evidence type="ECO:0000313" key="1">
    <source>
        <dbReference type="EMBL" id="QJR35413.1"/>
    </source>
</evidence>
<organism evidence="1 2">
    <name type="scientific">Gemmatimonas groenlandica</name>
    <dbReference type="NCBI Taxonomy" id="2732249"/>
    <lineage>
        <taxon>Bacteria</taxon>
        <taxon>Pseudomonadati</taxon>
        <taxon>Gemmatimonadota</taxon>
        <taxon>Gemmatimonadia</taxon>
        <taxon>Gemmatimonadales</taxon>
        <taxon>Gemmatimonadaceae</taxon>
        <taxon>Gemmatimonas</taxon>
    </lineage>
</organism>
<accession>A0A6M4IL17</accession>
<proteinExistence type="predicted"/>
<dbReference type="Proteomes" id="UP000500938">
    <property type="component" value="Chromosome"/>
</dbReference>
<evidence type="ECO:0008006" key="3">
    <source>
        <dbReference type="Google" id="ProtNLM"/>
    </source>
</evidence>
<dbReference type="Gene3D" id="2.60.40.420">
    <property type="entry name" value="Cupredoxins - blue copper proteins"/>
    <property type="match status" value="1"/>
</dbReference>